<evidence type="ECO:0000313" key="2">
    <source>
        <dbReference type="Proteomes" id="UP000499080"/>
    </source>
</evidence>
<organism evidence="1 2">
    <name type="scientific">Araneus ventricosus</name>
    <name type="common">Orbweaver spider</name>
    <name type="synonym">Epeira ventricosa</name>
    <dbReference type="NCBI Taxonomy" id="182803"/>
    <lineage>
        <taxon>Eukaryota</taxon>
        <taxon>Metazoa</taxon>
        <taxon>Ecdysozoa</taxon>
        <taxon>Arthropoda</taxon>
        <taxon>Chelicerata</taxon>
        <taxon>Arachnida</taxon>
        <taxon>Araneae</taxon>
        <taxon>Araneomorphae</taxon>
        <taxon>Entelegynae</taxon>
        <taxon>Araneoidea</taxon>
        <taxon>Araneidae</taxon>
        <taxon>Araneus</taxon>
    </lineage>
</organism>
<reference evidence="1 2" key="1">
    <citation type="journal article" date="2019" name="Sci. Rep.">
        <title>Orb-weaving spider Araneus ventricosus genome elucidates the spidroin gene catalogue.</title>
        <authorList>
            <person name="Kono N."/>
            <person name="Nakamura H."/>
            <person name="Ohtoshi R."/>
            <person name="Moran D.A.P."/>
            <person name="Shinohara A."/>
            <person name="Yoshida Y."/>
            <person name="Fujiwara M."/>
            <person name="Mori M."/>
            <person name="Tomita M."/>
            <person name="Arakawa K."/>
        </authorList>
    </citation>
    <scope>NUCLEOTIDE SEQUENCE [LARGE SCALE GENOMIC DNA]</scope>
</reference>
<evidence type="ECO:0000313" key="1">
    <source>
        <dbReference type="EMBL" id="GBO19854.1"/>
    </source>
</evidence>
<dbReference type="Proteomes" id="UP000499080">
    <property type="component" value="Unassembled WGS sequence"/>
</dbReference>
<sequence>VVMKDAHLVPYHPFNYRVATAIFIEVVSRHGKVTTHYWMNALTAPPGGKQS</sequence>
<proteinExistence type="predicted"/>
<feature type="non-terminal residue" evidence="1">
    <location>
        <position position="1"/>
    </location>
</feature>
<dbReference type="EMBL" id="BGPR01043280">
    <property type="protein sequence ID" value="GBO19854.1"/>
    <property type="molecule type" value="Genomic_DNA"/>
</dbReference>
<protein>
    <submittedName>
        <fullName evidence="1">Uncharacterized protein</fullName>
    </submittedName>
</protein>
<gene>
    <name evidence="1" type="ORF">AVEN_161014_1</name>
</gene>
<accession>A0A4Y2V601</accession>
<name>A0A4Y2V601_ARAVE</name>
<comment type="caution">
    <text evidence="1">The sequence shown here is derived from an EMBL/GenBank/DDBJ whole genome shotgun (WGS) entry which is preliminary data.</text>
</comment>
<keyword evidence="2" id="KW-1185">Reference proteome</keyword>
<dbReference type="AlphaFoldDB" id="A0A4Y2V601"/>